<comment type="subcellular location">
    <subcellularLocation>
        <location evidence="1">Cell envelope</location>
    </subcellularLocation>
</comment>
<sequence>MKKAFVLVFTVLALLTLGTTVLAQTATAPTAGDGSSGDPYQIASLENLYWIAAPDTTVPNPNRAARWAAYYIQTADINASATSGWGGGGWTPIGNTTTFFIGTYDGGGHTISGLFINRAAEEYQGLFGATTGSATIENLGLMDVNITGYNYVGGLVGCSFSSSSVTNSYVTGKVSGSYYVGGLVGSNSGTVNNSYATGAVTGTEMYVGGLVGLNSSGYVTNSYATGAVSGNDRVGGLVGYNYTGSVTNSYATGQVTGTGGQVGGLVGFNFYIVTNSFFDRETTGQSDTGKGTPKTTLEMKTQSTFTDAGWDFTTIWIMDDPVNSGYPFLRGVTPAYTVIYNGNNATGGSAPVDNRSPYPADATVTVLGAGDLVKTGHAFNGWNTQTGGGGDARAEGGTFTSTASVVLYAQWTASTYTVTFDRQNGTDGSASVTATYDQPMPTATAPVRAGYTFGGYYTEINGGGTQYYTAAMASAQNWDLTANTTLYAKWTLNSYTVTGTAGTGGSIDPASQTVTHGQTTTFTVTPDTGYAIASVTGCDGTLSGSTYTTGTVTGACTVSATFSLNTYTVAGTAGTGGSISPASRTVNHGATTTFTVTPNTGYAISSVSGCGGSLSGSTYTTGAVTGACTVSATFSLNTYTVTGTAGTGGGIDPASQTVTHGQTTTFTVTPDTGYAIASVSGCGGSLSGSTYTTGAVTGACTVSATFSLNTYTVAGTAGTGGGIDPASQTVTHGQTTTFTVTPNTGYAIASVSGCGGSLSGNTYTTGAVTEACTVSATFSLNTYTVTYNANSATSGTAPDTQTKTHGQNLTLATNSGNLARTGYTFAGWNTAADGSGTDYGEGATYTENAPLSLYVRWMHPPAVTTQAATNIGMIKATGHGNITDLGNPNPTAHGLCWATTANPTTAGTCINRGAANATLAFTVSITGLSPGTTYHVRAFATNAAGIVYGENKSFTTANPPPVTYPVIYMANGADSGVVPAGESKVHDQSLALSYNTGNLVRAGYTFAGWNTAGDGSGTNYGEGTIYTLNAALTLYARWTQNT</sequence>
<keyword evidence="2" id="KW-0732">Signal</keyword>
<feature type="domain" description="Fibronectin type-III" evidence="3">
    <location>
        <begin position="860"/>
        <end position="959"/>
    </location>
</feature>
<feature type="chain" id="PRO_5021916558" evidence="2">
    <location>
        <begin position="24"/>
        <end position="1042"/>
    </location>
</feature>
<dbReference type="RefSeq" id="WP_186443222.1">
    <property type="nucleotide sequence ID" value="NZ_VLLC01000057.1"/>
</dbReference>
<dbReference type="InterPro" id="IPR036116">
    <property type="entry name" value="FN3_sf"/>
</dbReference>
<dbReference type="GO" id="GO:0030313">
    <property type="term" value="C:cell envelope"/>
    <property type="evidence" value="ECO:0007669"/>
    <property type="project" value="UniProtKB-SubCell"/>
</dbReference>
<evidence type="ECO:0000313" key="5">
    <source>
        <dbReference type="Proteomes" id="UP000318307"/>
    </source>
</evidence>
<evidence type="ECO:0000256" key="1">
    <source>
        <dbReference type="ARBA" id="ARBA00004196"/>
    </source>
</evidence>
<dbReference type="Pfam" id="PF09479">
    <property type="entry name" value="Flg_new"/>
    <property type="match status" value="4"/>
</dbReference>
<dbReference type="NCBIfam" id="TIGR02543">
    <property type="entry name" value="List_Bact_rpt"/>
    <property type="match status" value="1"/>
</dbReference>
<accession>A0A562R0R6</accession>
<dbReference type="PROSITE" id="PS50853">
    <property type="entry name" value="FN3"/>
    <property type="match status" value="1"/>
</dbReference>
<evidence type="ECO:0000313" key="4">
    <source>
        <dbReference type="EMBL" id="TWI62665.1"/>
    </source>
</evidence>
<dbReference type="InterPro" id="IPR044060">
    <property type="entry name" value="Bacterial_rp_domain"/>
</dbReference>
<dbReference type="InterPro" id="IPR011493">
    <property type="entry name" value="GLUG"/>
</dbReference>
<dbReference type="InterPro" id="IPR042229">
    <property type="entry name" value="Listeria/Bacterioides_rpt_sf"/>
</dbReference>
<name>A0A562R0R6_9BACT</name>
<organism evidence="4 5">
    <name type="scientific">Desulfobotulus alkaliphilus</name>
    <dbReference type="NCBI Taxonomy" id="622671"/>
    <lineage>
        <taxon>Bacteria</taxon>
        <taxon>Pseudomonadati</taxon>
        <taxon>Thermodesulfobacteriota</taxon>
        <taxon>Desulfobacteria</taxon>
        <taxon>Desulfobacterales</taxon>
        <taxon>Desulfobacteraceae</taxon>
        <taxon>Desulfobotulus</taxon>
    </lineage>
</organism>
<evidence type="ECO:0000256" key="2">
    <source>
        <dbReference type="SAM" id="SignalP"/>
    </source>
</evidence>
<proteinExistence type="predicted"/>
<dbReference type="SUPFAM" id="SSF49265">
    <property type="entry name" value="Fibronectin type III"/>
    <property type="match status" value="1"/>
</dbReference>
<gene>
    <name evidence="4" type="ORF">LZ24_03341</name>
</gene>
<dbReference type="InterPro" id="IPR003961">
    <property type="entry name" value="FN3_dom"/>
</dbReference>
<keyword evidence="5" id="KW-1185">Reference proteome</keyword>
<dbReference type="Pfam" id="PF18998">
    <property type="entry name" value="Flg_new_2"/>
    <property type="match status" value="4"/>
</dbReference>
<reference evidence="4 5" key="1">
    <citation type="submission" date="2019-07" db="EMBL/GenBank/DDBJ databases">
        <title>Genome sequencing of 100 strains of the haloalkaliphilic chemolithoautotrophic sulfur-oxidizing bacterium Thioalkalivibrio.</title>
        <authorList>
            <person name="Muyzer G."/>
        </authorList>
    </citation>
    <scope>NUCLEOTIDE SEQUENCE [LARGE SCALE GENOMIC DNA]</scope>
    <source>
        <strain evidence="4 5">ASO4-4</strain>
    </source>
</reference>
<dbReference type="Pfam" id="PF07581">
    <property type="entry name" value="Glug"/>
    <property type="match status" value="4"/>
</dbReference>
<dbReference type="InterPro" id="IPR013378">
    <property type="entry name" value="InlB-like_B-rpt"/>
</dbReference>
<comment type="caution">
    <text evidence="4">The sequence shown here is derived from an EMBL/GenBank/DDBJ whole genome shotgun (WGS) entry which is preliminary data.</text>
</comment>
<dbReference type="Gene3D" id="2.160.20.110">
    <property type="match status" value="1"/>
</dbReference>
<dbReference type="EMBL" id="VLLC01000057">
    <property type="protein sequence ID" value="TWI62665.1"/>
    <property type="molecule type" value="Genomic_DNA"/>
</dbReference>
<feature type="signal peptide" evidence="2">
    <location>
        <begin position="1"/>
        <end position="23"/>
    </location>
</feature>
<dbReference type="Gene3D" id="2.60.40.4270">
    <property type="entry name" value="Listeria-Bacteroides repeat domain"/>
    <property type="match status" value="4"/>
</dbReference>
<protein>
    <submittedName>
        <fullName evidence="4">Putative repeat protein (TIGR02543 family)</fullName>
    </submittedName>
</protein>
<dbReference type="Proteomes" id="UP000318307">
    <property type="component" value="Unassembled WGS sequence"/>
</dbReference>
<dbReference type="AlphaFoldDB" id="A0A562R0R6"/>
<evidence type="ECO:0000259" key="3">
    <source>
        <dbReference type="PROSITE" id="PS50853"/>
    </source>
</evidence>